<evidence type="ECO:0008006" key="3">
    <source>
        <dbReference type="Google" id="ProtNLM"/>
    </source>
</evidence>
<dbReference type="EMBL" id="MJEQ01005445">
    <property type="protein sequence ID" value="OIT20328.1"/>
    <property type="molecule type" value="Genomic_DNA"/>
</dbReference>
<accession>A0A1J6K5I7</accession>
<name>A0A1J6K5I7_NICAT</name>
<proteinExistence type="predicted"/>
<evidence type="ECO:0000313" key="2">
    <source>
        <dbReference type="Proteomes" id="UP000187609"/>
    </source>
</evidence>
<reference evidence="1" key="1">
    <citation type="submission" date="2016-11" db="EMBL/GenBank/DDBJ databases">
        <title>The genome of Nicotiana attenuata.</title>
        <authorList>
            <person name="Xu S."/>
            <person name="Brockmoeller T."/>
            <person name="Gaquerel E."/>
            <person name="Navarro A."/>
            <person name="Kuhl H."/>
            <person name="Gase K."/>
            <person name="Ling Z."/>
            <person name="Zhou W."/>
            <person name="Kreitzer C."/>
            <person name="Stanke M."/>
            <person name="Tang H."/>
            <person name="Lyons E."/>
            <person name="Pandey P."/>
            <person name="Pandey S.P."/>
            <person name="Timmermann B."/>
            <person name="Baldwin I.T."/>
        </authorList>
    </citation>
    <scope>NUCLEOTIDE SEQUENCE [LARGE SCALE GENOMIC DNA]</scope>
    <source>
        <strain evidence="1">UT</strain>
    </source>
</reference>
<dbReference type="SMR" id="A0A1J6K5I7"/>
<organism evidence="1 2">
    <name type="scientific">Nicotiana attenuata</name>
    <name type="common">Coyote tobacco</name>
    <dbReference type="NCBI Taxonomy" id="49451"/>
    <lineage>
        <taxon>Eukaryota</taxon>
        <taxon>Viridiplantae</taxon>
        <taxon>Streptophyta</taxon>
        <taxon>Embryophyta</taxon>
        <taxon>Tracheophyta</taxon>
        <taxon>Spermatophyta</taxon>
        <taxon>Magnoliopsida</taxon>
        <taxon>eudicotyledons</taxon>
        <taxon>Gunneridae</taxon>
        <taxon>Pentapetalae</taxon>
        <taxon>asterids</taxon>
        <taxon>lamiids</taxon>
        <taxon>Solanales</taxon>
        <taxon>Solanaceae</taxon>
        <taxon>Nicotianoideae</taxon>
        <taxon>Nicotianeae</taxon>
        <taxon>Nicotiana</taxon>
    </lineage>
</organism>
<sequence>QGQCIAKERNLLPLEIETNVTQVIKFINEGSITYDSIIYSCRLLLLQMGTVVIQHNVRQGNEVAHLLTKHARSLSTFNNIELLFLPPPFVMTRMLTDKCANIGNQHAMHGLSTTINDPQDHTYCNS</sequence>
<dbReference type="Proteomes" id="UP000187609">
    <property type="component" value="Unassembled WGS sequence"/>
</dbReference>
<dbReference type="InterPro" id="IPR044730">
    <property type="entry name" value="RNase_H-like_dom_plant"/>
</dbReference>
<comment type="caution">
    <text evidence="1">The sequence shown here is derived from an EMBL/GenBank/DDBJ whole genome shotgun (WGS) entry which is preliminary data.</text>
</comment>
<dbReference type="Gramene" id="OIT20328">
    <property type="protein sequence ID" value="OIT20328"/>
    <property type="gene ID" value="A4A49_64747"/>
</dbReference>
<dbReference type="AlphaFoldDB" id="A0A1J6K5I7"/>
<feature type="non-terminal residue" evidence="1">
    <location>
        <position position="1"/>
    </location>
</feature>
<gene>
    <name evidence="1" type="ORF">A4A49_64747</name>
</gene>
<keyword evidence="2" id="KW-1185">Reference proteome</keyword>
<dbReference type="CDD" id="cd06222">
    <property type="entry name" value="RNase_H_like"/>
    <property type="match status" value="1"/>
</dbReference>
<evidence type="ECO:0000313" key="1">
    <source>
        <dbReference type="EMBL" id="OIT20328.1"/>
    </source>
</evidence>
<protein>
    <recommendedName>
        <fullName evidence="3">RNase H type-1 domain-containing protein</fullName>
    </recommendedName>
</protein>